<evidence type="ECO:0000313" key="15">
    <source>
        <dbReference type="Proteomes" id="UP000541444"/>
    </source>
</evidence>
<evidence type="ECO:0000256" key="1">
    <source>
        <dbReference type="ARBA" id="ARBA00004141"/>
    </source>
</evidence>
<dbReference type="GO" id="GO:0030497">
    <property type="term" value="P:fatty acid elongation"/>
    <property type="evidence" value="ECO:0007669"/>
    <property type="project" value="TreeGrafter"/>
</dbReference>
<evidence type="ECO:0000256" key="7">
    <source>
        <dbReference type="ARBA" id="ARBA00022832"/>
    </source>
</evidence>
<evidence type="ECO:0000256" key="4">
    <source>
        <dbReference type="ARBA" id="ARBA00013122"/>
    </source>
</evidence>
<keyword evidence="12 13" id="KW-0456">Lyase</keyword>
<dbReference type="InterPro" id="IPR007482">
    <property type="entry name" value="Tyr_Pase-like_PTPLA"/>
</dbReference>
<dbReference type="PANTHER" id="PTHR11035">
    <property type="entry name" value="VERY-LONG-CHAIN (3R)-3-HYDROXYACYL-COA DEHYDRATASE"/>
    <property type="match status" value="1"/>
</dbReference>
<evidence type="ECO:0000256" key="5">
    <source>
        <dbReference type="ARBA" id="ARBA00022516"/>
    </source>
</evidence>
<comment type="catalytic activity">
    <reaction evidence="13">
        <text>a very-long-chain (3R)-3-hydroxyacyl-CoA = a very-long-chain (2E)-enoyl-CoA + H2O</text>
        <dbReference type="Rhea" id="RHEA:45812"/>
        <dbReference type="ChEBI" id="CHEBI:15377"/>
        <dbReference type="ChEBI" id="CHEBI:83728"/>
        <dbReference type="ChEBI" id="CHEBI:85440"/>
        <dbReference type="EC" id="4.2.1.134"/>
    </reaction>
</comment>
<evidence type="ECO:0000256" key="12">
    <source>
        <dbReference type="ARBA" id="ARBA00023239"/>
    </source>
</evidence>
<dbReference type="OrthoDB" id="46988at2759"/>
<evidence type="ECO:0000313" key="14">
    <source>
        <dbReference type="EMBL" id="KAF6168521.1"/>
    </source>
</evidence>
<name>A0A7J7NMR7_9MAGN</name>
<dbReference type="GO" id="GO:0030148">
    <property type="term" value="P:sphingolipid biosynthetic process"/>
    <property type="evidence" value="ECO:0007669"/>
    <property type="project" value="TreeGrafter"/>
</dbReference>
<proteinExistence type="inferred from homology"/>
<keyword evidence="5 13" id="KW-0444">Lipid biosynthesis</keyword>
<accession>A0A7J7NMR7</accession>
<organism evidence="14 15">
    <name type="scientific">Kingdonia uniflora</name>
    <dbReference type="NCBI Taxonomy" id="39325"/>
    <lineage>
        <taxon>Eukaryota</taxon>
        <taxon>Viridiplantae</taxon>
        <taxon>Streptophyta</taxon>
        <taxon>Embryophyta</taxon>
        <taxon>Tracheophyta</taxon>
        <taxon>Spermatophyta</taxon>
        <taxon>Magnoliopsida</taxon>
        <taxon>Ranunculales</taxon>
        <taxon>Circaeasteraceae</taxon>
        <taxon>Kingdonia</taxon>
    </lineage>
</organism>
<dbReference type="EMBL" id="JACGCM010000694">
    <property type="protein sequence ID" value="KAF6168521.1"/>
    <property type="molecule type" value="Genomic_DNA"/>
</dbReference>
<keyword evidence="7 13" id="KW-0276">Fatty acid metabolism</keyword>
<comment type="similarity">
    <text evidence="3 13">Belongs to the very long-chain fatty acids dehydratase HACD family.</text>
</comment>
<evidence type="ECO:0000256" key="8">
    <source>
        <dbReference type="ARBA" id="ARBA00022989"/>
    </source>
</evidence>
<evidence type="ECO:0000256" key="9">
    <source>
        <dbReference type="ARBA" id="ARBA00023098"/>
    </source>
</evidence>
<dbReference type="EC" id="4.2.1.134" evidence="4 13"/>
<gene>
    <name evidence="14" type="ORF">GIB67_015068</name>
</gene>
<keyword evidence="8" id="KW-1133">Transmembrane helix</keyword>
<dbReference type="GO" id="GO:0042761">
    <property type="term" value="P:very long-chain fatty acid biosynthetic process"/>
    <property type="evidence" value="ECO:0007669"/>
    <property type="project" value="TreeGrafter"/>
</dbReference>
<comment type="subcellular location">
    <subcellularLocation>
        <location evidence="13">Endoplasmic reticulum membrane</location>
        <topology evidence="13">Multi-pass membrane protein</topology>
    </subcellularLocation>
    <subcellularLocation>
        <location evidence="1">Membrane</location>
        <topology evidence="1">Multi-pass membrane protein</topology>
    </subcellularLocation>
</comment>
<dbReference type="GO" id="GO:0102158">
    <property type="term" value="F:very-long-chain (3R)-3-hydroxyacyl-CoA dehydratase activity"/>
    <property type="evidence" value="ECO:0007669"/>
    <property type="project" value="UniProtKB-EC"/>
</dbReference>
<evidence type="ECO:0000256" key="10">
    <source>
        <dbReference type="ARBA" id="ARBA00023136"/>
    </source>
</evidence>
<evidence type="ECO:0000256" key="3">
    <source>
        <dbReference type="ARBA" id="ARBA00007811"/>
    </source>
</evidence>
<keyword evidence="11 13" id="KW-0275">Fatty acid biosynthesis</keyword>
<evidence type="ECO:0000256" key="2">
    <source>
        <dbReference type="ARBA" id="ARBA00005194"/>
    </source>
</evidence>
<comment type="caution">
    <text evidence="14">The sequence shown here is derived from an EMBL/GenBank/DDBJ whole genome shotgun (WGS) entry which is preliminary data.</text>
</comment>
<reference evidence="14 15" key="1">
    <citation type="journal article" date="2020" name="IScience">
        <title>Genome Sequencing of the Endangered Kingdonia uniflora (Circaeasteraceae, Ranunculales) Reveals Potential Mechanisms of Evolutionary Specialization.</title>
        <authorList>
            <person name="Sun Y."/>
            <person name="Deng T."/>
            <person name="Zhang A."/>
            <person name="Moore M.J."/>
            <person name="Landis J.B."/>
            <person name="Lin N."/>
            <person name="Zhang H."/>
            <person name="Zhang X."/>
            <person name="Huang J."/>
            <person name="Zhang X."/>
            <person name="Sun H."/>
            <person name="Wang H."/>
        </authorList>
    </citation>
    <scope>NUCLEOTIDE SEQUENCE [LARGE SCALE GENOMIC DNA]</scope>
    <source>
        <strain evidence="14">TB1705</strain>
        <tissue evidence="14">Leaf</tissue>
    </source>
</reference>
<dbReference type="UniPathway" id="UPA00094"/>
<dbReference type="PANTHER" id="PTHR11035:SF35">
    <property type="entry name" value="VERY-LONG-CHAIN (3R)-3-HYDROXYACYL-COA DEHYDRATASE"/>
    <property type="match status" value="1"/>
</dbReference>
<keyword evidence="6" id="KW-0812">Transmembrane</keyword>
<comment type="function">
    <text evidence="13">Catalyzes the third of the four reactions of the long-chain fatty acids elongation cycle. This endoplasmic reticulum-bound enzymatic process, allows the addition of two carbons to the chain of long- and very long-chain fatty acids/VLCFAs per cycle. This enzyme catalyzes the dehydration of the 3-hydroxyacyl-CoA intermediate into trans-2,3-enoyl-CoA, within each cycle of fatty acid elongation. Thereby, it participates to the production of VLCFAs of different chain lengths that are involved in multiple biological processes as precursors of membrane lipids and lipid mediators.</text>
</comment>
<dbReference type="AlphaFoldDB" id="A0A7J7NMR7"/>
<evidence type="ECO:0000256" key="6">
    <source>
        <dbReference type="ARBA" id="ARBA00022692"/>
    </source>
</evidence>
<keyword evidence="9 13" id="KW-0443">Lipid metabolism</keyword>
<dbReference type="Proteomes" id="UP000541444">
    <property type="component" value="Unassembled WGS sequence"/>
</dbReference>
<dbReference type="GO" id="GO:0005789">
    <property type="term" value="C:endoplasmic reticulum membrane"/>
    <property type="evidence" value="ECO:0007669"/>
    <property type="project" value="UniProtKB-SubCell"/>
</dbReference>
<keyword evidence="10 13" id="KW-0472">Membrane</keyword>
<evidence type="ECO:0000256" key="11">
    <source>
        <dbReference type="ARBA" id="ARBA00023160"/>
    </source>
</evidence>
<dbReference type="Pfam" id="PF04387">
    <property type="entry name" value="PTPLA"/>
    <property type="match status" value="2"/>
</dbReference>
<comment type="pathway">
    <text evidence="2 13">Lipid metabolism; fatty acid biosynthesis.</text>
</comment>
<evidence type="ECO:0000256" key="13">
    <source>
        <dbReference type="RuleBase" id="RU363109"/>
    </source>
</evidence>
<keyword evidence="13" id="KW-0256">Endoplasmic reticulum</keyword>
<sequence length="129" mass="14829">MQWGGRTHFLLAIVRKISEVQELPSFFVTFFTWSLCEATLVSYYYAPLSLHTLISCLNWMWLVLDTYVLPKQVIRYSHYALNCAGTCPYWVTYLRYTAFIVLYPIGMGVGESFTCMLSIPVAEAVLAFV</sequence>
<protein>
    <recommendedName>
        <fullName evidence="4 13">Very-long-chain (3R)-3-hydroxyacyl-CoA dehydratase</fullName>
        <ecNumber evidence="4 13">4.2.1.134</ecNumber>
    </recommendedName>
</protein>
<keyword evidence="15" id="KW-1185">Reference proteome</keyword>